<dbReference type="SUPFAM" id="SSF69572">
    <property type="entry name" value="Activating enzymes of the ubiquitin-like proteins"/>
    <property type="match status" value="1"/>
</dbReference>
<evidence type="ECO:0000313" key="4">
    <source>
        <dbReference type="Proteomes" id="UP001334248"/>
    </source>
</evidence>
<feature type="domain" description="THIF-type NAD/FAD binding fold" evidence="2">
    <location>
        <begin position="102"/>
        <end position="365"/>
    </location>
</feature>
<sequence length="686" mass="76628">MLGSQWLQRHAEGAKLTYAFACGAATAATTYYVFLAIRRKQATDALKQSIPDDNHTALPLTEYGGAGKPSVSNTKDVRAAKIAARARKGDYDEELILEQLARNRVFLKDEGLTKLRNAFIVVVGLGGVGSHCVAALIRSGVSKVRIVDFDQVTLSSLNRHALATLADVGTPKVHCVRRRMEQICPWARIDARNELFSSTSAESLLGDWDYEPRDGEESDQGPDFVVDAIDNIDTKVQLLQYCALHNIKVISAMGAGTKSDPTRICVGDISTSIEDPLSKATRRRLRLQGISSGIPVVFSTEKPGPGKAELMPVAEQEVEKGNVGDLGVLPEFRVRILPVLGTMPAMFGYTVANHVICSIAGYPMEYRVGDRGREKMYDAMLSGLQGLEERLARVVNGNDAIGLKIPVTRDDVAFLVEEVFRGKSVVSGLTTRLVLTRWFRPDSGSNMNKTYEEEGQKTSNLKLSNLVLMTKEEAQKHEKEILKGTKDHSELYDHEVIEHVARRFQEEQAFDRYRSFTGITSYTRGCCLSRLRDLKDCWVLTSTTHVKSYFLNESALRKGCFLRDFPSLETIEIGEIEQRSSYLGLHASTDEAATLFRTLKVDHRLVWSKDHLDILKEVVSRNDVNVAINTYLTLKDIQSFVPRSIRIKFALTPRHGLRLLDYTFLSSKEEEAFWTAVRNQLVPTSF</sequence>
<protein>
    <recommendedName>
        <fullName evidence="2">THIF-type NAD/FAD binding fold domain-containing protein</fullName>
    </recommendedName>
</protein>
<dbReference type="InterPro" id="IPR045886">
    <property type="entry name" value="ThiF/MoeB/HesA"/>
</dbReference>
<feature type="transmembrane region" description="Helical" evidence="1">
    <location>
        <begin position="118"/>
        <end position="137"/>
    </location>
</feature>
<accession>A0ABR0RDY5</accession>
<dbReference type="CDD" id="cd00755">
    <property type="entry name" value="YgdL_like"/>
    <property type="match status" value="1"/>
</dbReference>
<keyword evidence="1" id="KW-0472">Membrane</keyword>
<organism evidence="3 4">
    <name type="scientific">Knufia obscura</name>
    <dbReference type="NCBI Taxonomy" id="1635080"/>
    <lineage>
        <taxon>Eukaryota</taxon>
        <taxon>Fungi</taxon>
        <taxon>Dikarya</taxon>
        <taxon>Ascomycota</taxon>
        <taxon>Pezizomycotina</taxon>
        <taxon>Eurotiomycetes</taxon>
        <taxon>Chaetothyriomycetidae</taxon>
        <taxon>Chaetothyriales</taxon>
        <taxon>Trichomeriaceae</taxon>
        <taxon>Knufia</taxon>
    </lineage>
</organism>
<dbReference type="EMBL" id="JAVHJV010000013">
    <property type="protein sequence ID" value="KAK5938437.1"/>
    <property type="molecule type" value="Genomic_DNA"/>
</dbReference>
<keyword evidence="1" id="KW-0812">Transmembrane</keyword>
<dbReference type="PANTHER" id="PTHR43267:SF2">
    <property type="entry name" value="TRNA THREONYLCARBAMOYLADENOSINE DEHYDRATASE 1-RELATED"/>
    <property type="match status" value="1"/>
</dbReference>
<keyword evidence="1" id="KW-1133">Transmembrane helix</keyword>
<dbReference type="Pfam" id="PF00899">
    <property type="entry name" value="ThiF"/>
    <property type="match status" value="1"/>
</dbReference>
<dbReference type="InterPro" id="IPR035985">
    <property type="entry name" value="Ubiquitin-activating_enz"/>
</dbReference>
<evidence type="ECO:0000259" key="2">
    <source>
        <dbReference type="Pfam" id="PF00899"/>
    </source>
</evidence>
<dbReference type="GeneID" id="90002856"/>
<dbReference type="Gene3D" id="3.40.50.720">
    <property type="entry name" value="NAD(P)-binding Rossmann-like Domain"/>
    <property type="match status" value="1"/>
</dbReference>
<dbReference type="InterPro" id="IPR000594">
    <property type="entry name" value="ThiF_NAD_FAD-bd"/>
</dbReference>
<gene>
    <name evidence="3" type="ORF">PMZ80_009407</name>
</gene>
<feature type="transmembrane region" description="Helical" evidence="1">
    <location>
        <begin position="16"/>
        <end position="37"/>
    </location>
</feature>
<comment type="caution">
    <text evidence="3">The sequence shown here is derived from an EMBL/GenBank/DDBJ whole genome shotgun (WGS) entry which is preliminary data.</text>
</comment>
<dbReference type="PANTHER" id="PTHR43267">
    <property type="entry name" value="TRNA THREONYLCARBAMOYLADENOSINE DEHYDRATASE"/>
    <property type="match status" value="1"/>
</dbReference>
<dbReference type="RefSeq" id="XP_064726527.1">
    <property type="nucleotide sequence ID" value="XM_064877802.1"/>
</dbReference>
<evidence type="ECO:0000313" key="3">
    <source>
        <dbReference type="EMBL" id="KAK5938437.1"/>
    </source>
</evidence>
<keyword evidence="4" id="KW-1185">Reference proteome</keyword>
<proteinExistence type="predicted"/>
<name>A0ABR0RDY5_9EURO</name>
<dbReference type="Proteomes" id="UP001334248">
    <property type="component" value="Unassembled WGS sequence"/>
</dbReference>
<evidence type="ECO:0000256" key="1">
    <source>
        <dbReference type="SAM" id="Phobius"/>
    </source>
</evidence>
<reference evidence="3 4" key="1">
    <citation type="journal article" date="2023" name="Res Sq">
        <title>Genomic and morphological characterization of Knufia obscura isolated from the Mars 2020 spacecraft assembly facility.</title>
        <authorList>
            <person name="Chander A.M."/>
            <person name="Teixeira M.M."/>
            <person name="Singh N.K."/>
            <person name="Williams M.P."/>
            <person name="Parker C.W."/>
            <person name="Leo P."/>
            <person name="Stajich J.E."/>
            <person name="Torok T."/>
            <person name="Tighe S."/>
            <person name="Mason C.E."/>
            <person name="Venkateswaran K."/>
        </authorList>
    </citation>
    <scope>NUCLEOTIDE SEQUENCE [LARGE SCALE GENOMIC DNA]</scope>
    <source>
        <strain evidence="3 4">CCFEE 5817</strain>
    </source>
</reference>